<dbReference type="OrthoDB" id="43460at2759"/>
<name>A0A2I1DFI5_ASPC2</name>
<dbReference type="PANTHER" id="PTHR46590">
    <property type="entry name" value="PHOSPHATIDYLINOSITOL TRANSFER PROTEIN CSR1-RELATED"/>
    <property type="match status" value="1"/>
</dbReference>
<evidence type="ECO:0000259" key="2">
    <source>
        <dbReference type="PROSITE" id="PS50191"/>
    </source>
</evidence>
<reference evidence="3" key="1">
    <citation type="submission" date="2016-12" db="EMBL/GenBank/DDBJ databases">
        <title>The genomes of Aspergillus section Nigri reveals drivers in fungal speciation.</title>
        <authorList>
            <consortium name="DOE Joint Genome Institute"/>
            <person name="Vesth T.C."/>
            <person name="Nybo J."/>
            <person name="Theobald S."/>
            <person name="Brandl J."/>
            <person name="Frisvad J.C."/>
            <person name="Nielsen K.F."/>
            <person name="Lyhne E.K."/>
            <person name="Kogle M.E."/>
            <person name="Kuo A."/>
            <person name="Riley R."/>
            <person name="Clum A."/>
            <person name="Nolan M."/>
            <person name="Lipzen A."/>
            <person name="Salamov A."/>
            <person name="Henrissat B."/>
            <person name="Wiebenga A."/>
            <person name="De vries R.P."/>
            <person name="Grigoriev I.V."/>
            <person name="Mortensen U.H."/>
            <person name="Andersen M.R."/>
            <person name="Baker S.E."/>
        </authorList>
    </citation>
    <scope>NUCLEOTIDE SEQUENCE</scope>
    <source>
        <strain evidence="3">IBT 28561</strain>
    </source>
</reference>
<feature type="compositionally biased region" description="Basic and acidic residues" evidence="1">
    <location>
        <begin position="99"/>
        <end position="115"/>
    </location>
</feature>
<dbReference type="InterPro" id="IPR001251">
    <property type="entry name" value="CRAL-TRIO_dom"/>
</dbReference>
<accession>A0A2I1DFI5</accession>
<protein>
    <submittedName>
        <fullName evidence="3">CRAL/TRIO domain-containing protein</fullName>
    </submittedName>
</protein>
<dbReference type="InterPro" id="IPR036273">
    <property type="entry name" value="CRAL/TRIO_N_dom_sf"/>
</dbReference>
<dbReference type="SMART" id="SM01100">
    <property type="entry name" value="CRAL_TRIO_N"/>
    <property type="match status" value="1"/>
</dbReference>
<evidence type="ECO:0000256" key="1">
    <source>
        <dbReference type="SAM" id="MobiDB-lite"/>
    </source>
</evidence>
<evidence type="ECO:0000313" key="3">
    <source>
        <dbReference type="EMBL" id="PKY08628.1"/>
    </source>
</evidence>
<dbReference type="EMBL" id="MSFM01000001">
    <property type="protein sequence ID" value="PKY08628.1"/>
    <property type="molecule type" value="Genomic_DNA"/>
</dbReference>
<dbReference type="VEuPathDB" id="FungiDB:P168DRAFT_228309"/>
<dbReference type="SUPFAM" id="SSF46938">
    <property type="entry name" value="CRAL/TRIO N-terminal domain"/>
    <property type="match status" value="1"/>
</dbReference>
<feature type="compositionally biased region" description="Basic and acidic residues" evidence="1">
    <location>
        <begin position="77"/>
        <end position="91"/>
    </location>
</feature>
<dbReference type="Gene3D" id="3.40.525.10">
    <property type="entry name" value="CRAL-TRIO lipid binding domain"/>
    <property type="match status" value="1"/>
</dbReference>
<dbReference type="PROSITE" id="PS50191">
    <property type="entry name" value="CRAL_TRIO"/>
    <property type="match status" value="1"/>
</dbReference>
<dbReference type="GeneID" id="36540648"/>
<comment type="caution">
    <text evidence="3">The sequence shown here is derived from an EMBL/GenBank/DDBJ whole genome shotgun (WGS) entry which is preliminary data.</text>
</comment>
<feature type="domain" description="CRAL-TRIO" evidence="2">
    <location>
        <begin position="255"/>
        <end position="414"/>
    </location>
</feature>
<dbReference type="SUPFAM" id="SSF52087">
    <property type="entry name" value="CRAL/TRIO domain"/>
    <property type="match status" value="1"/>
</dbReference>
<organism evidence="3 4">
    <name type="scientific">Aspergillus campestris (strain IBT 28561)</name>
    <dbReference type="NCBI Taxonomy" id="1392248"/>
    <lineage>
        <taxon>Eukaryota</taxon>
        <taxon>Fungi</taxon>
        <taxon>Dikarya</taxon>
        <taxon>Ascomycota</taxon>
        <taxon>Pezizomycotina</taxon>
        <taxon>Eurotiomycetes</taxon>
        <taxon>Eurotiomycetidae</taxon>
        <taxon>Eurotiales</taxon>
        <taxon>Aspergillaceae</taxon>
        <taxon>Aspergillus</taxon>
        <taxon>Aspergillus subgen. Circumdati</taxon>
    </lineage>
</organism>
<dbReference type="RefSeq" id="XP_024697222.1">
    <property type="nucleotide sequence ID" value="XM_024833124.1"/>
</dbReference>
<dbReference type="Pfam" id="PF00650">
    <property type="entry name" value="CRAL_TRIO"/>
    <property type="match status" value="1"/>
</dbReference>
<dbReference type="SMART" id="SM00516">
    <property type="entry name" value="SEC14"/>
    <property type="match status" value="1"/>
</dbReference>
<dbReference type="Proteomes" id="UP000234254">
    <property type="component" value="Unassembled WGS sequence"/>
</dbReference>
<dbReference type="InterPro" id="IPR052432">
    <property type="entry name" value="PITP/CRAL-TRIO"/>
</dbReference>
<dbReference type="PANTHER" id="PTHR46590:SF2">
    <property type="entry name" value="CRAL_TRIO DOMAIN PROTEIN (AFU_ORTHOLOGUE AFUA_4G13930)-RELATED"/>
    <property type="match status" value="1"/>
</dbReference>
<sequence length="522" mass="59152">MTVVPDTFSGYVHNLTPAQEAKLRDLWVFFFTSAASILTSVYDVKLPEGPPSKLFEVLDKITEPTVEAVISALKDAETNEHTDASATDRIEGSGGDGDNVEKKDSGIGGEHREQETLDKVESLINKDEAKKTLRTEMTTKKITPEHFSALFAQLRQMGMQESEIKTMEKVVARMTPEEMCFAVIKMVKQEHPDSLLLRFLRARKWDVRKAFTMAVSAILWRKEMEVDDDIMPKGELHALQKSRDQKLSAAERKEGADFLEQLRTGKSFLHGVDRQGRPVIYVRVKIHKPGAQSQETLERYIVHVIESTRMVIAPPVESGTIVFDMSGFSLSNMEYQPVKFILKCFEANYPESLGVLLIHNAPWIFSGVWRLIHGWMDPVVASKVHFTRSIEDINRFVPREQVPRELAGDEDWEYKYKEPDDDENAIMQDTETRDSLMFERLMSGIHMFAATAAWISATTFAGGKRNQATVEAVKMRRDTTIQKFRENYWRLDPYVRARALIDRAGMLNPGGAVAMGLEGKGG</sequence>
<gene>
    <name evidence="3" type="ORF">P168DRAFT_228309</name>
</gene>
<feature type="region of interest" description="Disordered" evidence="1">
    <location>
        <begin position="77"/>
        <end position="115"/>
    </location>
</feature>
<proteinExistence type="predicted"/>
<dbReference type="InterPro" id="IPR011074">
    <property type="entry name" value="CRAL/TRIO_N_dom"/>
</dbReference>
<dbReference type="Pfam" id="PF03765">
    <property type="entry name" value="CRAL_TRIO_N"/>
    <property type="match status" value="1"/>
</dbReference>
<evidence type="ECO:0000313" key="4">
    <source>
        <dbReference type="Proteomes" id="UP000234254"/>
    </source>
</evidence>
<dbReference type="InterPro" id="IPR036865">
    <property type="entry name" value="CRAL-TRIO_dom_sf"/>
</dbReference>
<dbReference type="AlphaFoldDB" id="A0A2I1DFI5"/>
<keyword evidence="4" id="KW-1185">Reference proteome</keyword>
<dbReference type="CDD" id="cd00170">
    <property type="entry name" value="SEC14"/>
    <property type="match status" value="1"/>
</dbReference>